<dbReference type="GO" id="GO:0016787">
    <property type="term" value="F:hydrolase activity"/>
    <property type="evidence" value="ECO:0007669"/>
    <property type="project" value="UniProtKB-KW"/>
</dbReference>
<dbReference type="SUPFAM" id="SSF88723">
    <property type="entry name" value="PIN domain-like"/>
    <property type="match status" value="1"/>
</dbReference>
<evidence type="ECO:0000256" key="3">
    <source>
        <dbReference type="ARBA" id="ARBA00022723"/>
    </source>
</evidence>
<dbReference type="Pfam" id="PF01850">
    <property type="entry name" value="PIN"/>
    <property type="match status" value="1"/>
</dbReference>
<name>A0A6J4QZH5_9ACTN</name>
<keyword evidence="5" id="KW-0460">Magnesium</keyword>
<dbReference type="InterPro" id="IPR029060">
    <property type="entry name" value="PIN-like_dom_sf"/>
</dbReference>
<organism evidence="7">
    <name type="scientific">uncultured Rubrobacteraceae bacterium</name>
    <dbReference type="NCBI Taxonomy" id="349277"/>
    <lineage>
        <taxon>Bacteria</taxon>
        <taxon>Bacillati</taxon>
        <taxon>Actinomycetota</taxon>
        <taxon>Rubrobacteria</taxon>
        <taxon>Rubrobacterales</taxon>
        <taxon>Rubrobacteraceae</taxon>
        <taxon>environmental samples</taxon>
    </lineage>
</organism>
<dbReference type="PANTHER" id="PTHR42740">
    <property type="entry name" value="RIBONUCLEASE VAPC3"/>
    <property type="match status" value="1"/>
</dbReference>
<accession>A0A6J4QZH5</accession>
<dbReference type="EMBL" id="CADCVF010000035">
    <property type="protein sequence ID" value="CAA9455466.1"/>
    <property type="molecule type" value="Genomic_DNA"/>
</dbReference>
<dbReference type="AlphaFoldDB" id="A0A6J4QZH5"/>
<protein>
    <recommendedName>
        <fullName evidence="6">PIN domain-containing protein</fullName>
    </recommendedName>
</protein>
<evidence type="ECO:0000256" key="1">
    <source>
        <dbReference type="ARBA" id="ARBA00022649"/>
    </source>
</evidence>
<dbReference type="GO" id="GO:0046872">
    <property type="term" value="F:metal ion binding"/>
    <property type="evidence" value="ECO:0007669"/>
    <property type="project" value="UniProtKB-KW"/>
</dbReference>
<dbReference type="PANTHER" id="PTHR42740:SF1">
    <property type="entry name" value="RIBONUCLEASE VAPC3"/>
    <property type="match status" value="1"/>
</dbReference>
<reference evidence="7" key="1">
    <citation type="submission" date="2020-02" db="EMBL/GenBank/DDBJ databases">
        <authorList>
            <person name="Meier V. D."/>
        </authorList>
    </citation>
    <scope>NUCLEOTIDE SEQUENCE</scope>
    <source>
        <strain evidence="7">AVDCRST_MAG58</strain>
    </source>
</reference>
<sequence length="125" mass="14051">MWIDYLAGTETEATGRFAELLNRGYVVGLTSVVYQEIVQGVSSRREFEQTSEYLGSQTFYHPQDSVGSYREAARMYFDCRRAGITIRSSTDCLVARVAIEHGLMLLHDDRDFEAMASVVPDLALA</sequence>
<keyword evidence="3" id="KW-0479">Metal-binding</keyword>
<evidence type="ECO:0000313" key="7">
    <source>
        <dbReference type="EMBL" id="CAA9455466.1"/>
    </source>
</evidence>
<dbReference type="InterPro" id="IPR051749">
    <property type="entry name" value="PINc/VapC_TA_RNase"/>
</dbReference>
<dbReference type="InterPro" id="IPR002716">
    <property type="entry name" value="PIN_dom"/>
</dbReference>
<evidence type="ECO:0000259" key="6">
    <source>
        <dbReference type="Pfam" id="PF01850"/>
    </source>
</evidence>
<dbReference type="GO" id="GO:0004540">
    <property type="term" value="F:RNA nuclease activity"/>
    <property type="evidence" value="ECO:0007669"/>
    <property type="project" value="TreeGrafter"/>
</dbReference>
<keyword evidence="1" id="KW-1277">Toxin-antitoxin system</keyword>
<evidence type="ECO:0000256" key="2">
    <source>
        <dbReference type="ARBA" id="ARBA00022722"/>
    </source>
</evidence>
<dbReference type="Gene3D" id="3.40.50.1010">
    <property type="entry name" value="5'-nuclease"/>
    <property type="match status" value="1"/>
</dbReference>
<keyword evidence="2" id="KW-0540">Nuclease</keyword>
<keyword evidence="4" id="KW-0378">Hydrolase</keyword>
<evidence type="ECO:0000256" key="4">
    <source>
        <dbReference type="ARBA" id="ARBA00022801"/>
    </source>
</evidence>
<gene>
    <name evidence="7" type="ORF">AVDCRST_MAG58-1399</name>
</gene>
<evidence type="ECO:0000256" key="5">
    <source>
        <dbReference type="ARBA" id="ARBA00022842"/>
    </source>
</evidence>
<feature type="domain" description="PIN" evidence="6">
    <location>
        <begin position="2"/>
        <end position="116"/>
    </location>
</feature>
<proteinExistence type="predicted"/>